<dbReference type="EMBL" id="OU893350">
    <property type="protein sequence ID" value="CAG9788100.1"/>
    <property type="molecule type" value="Genomic_DNA"/>
</dbReference>
<organism evidence="1 2">
    <name type="scientific">Diatraea saccharalis</name>
    <name type="common">sugarcane borer</name>
    <dbReference type="NCBI Taxonomy" id="40085"/>
    <lineage>
        <taxon>Eukaryota</taxon>
        <taxon>Metazoa</taxon>
        <taxon>Ecdysozoa</taxon>
        <taxon>Arthropoda</taxon>
        <taxon>Hexapoda</taxon>
        <taxon>Insecta</taxon>
        <taxon>Pterygota</taxon>
        <taxon>Neoptera</taxon>
        <taxon>Endopterygota</taxon>
        <taxon>Lepidoptera</taxon>
        <taxon>Glossata</taxon>
        <taxon>Ditrysia</taxon>
        <taxon>Pyraloidea</taxon>
        <taxon>Crambidae</taxon>
        <taxon>Crambinae</taxon>
        <taxon>Diatraea</taxon>
    </lineage>
</organism>
<accession>A0A9N9WF03</accession>
<dbReference type="Proteomes" id="UP001153714">
    <property type="component" value="Chromosome 19"/>
</dbReference>
<name>A0A9N9WF03_9NEOP</name>
<evidence type="ECO:0000313" key="1">
    <source>
        <dbReference type="EMBL" id="CAG9788100.1"/>
    </source>
</evidence>
<reference evidence="1" key="1">
    <citation type="submission" date="2021-12" db="EMBL/GenBank/DDBJ databases">
        <authorList>
            <person name="King R."/>
        </authorList>
    </citation>
    <scope>NUCLEOTIDE SEQUENCE</scope>
</reference>
<reference evidence="1" key="2">
    <citation type="submission" date="2022-10" db="EMBL/GenBank/DDBJ databases">
        <authorList>
            <consortium name="ENA_rothamsted_submissions"/>
            <consortium name="culmorum"/>
            <person name="King R."/>
        </authorList>
    </citation>
    <scope>NUCLEOTIDE SEQUENCE</scope>
</reference>
<dbReference type="AlphaFoldDB" id="A0A9N9WF03"/>
<protein>
    <submittedName>
        <fullName evidence="1">Uncharacterized protein</fullName>
    </submittedName>
</protein>
<evidence type="ECO:0000313" key="2">
    <source>
        <dbReference type="Proteomes" id="UP001153714"/>
    </source>
</evidence>
<sequence>MQYNTNASYLTEEEILLYLSYLTGQSDKNFGCLYRLSCQKPAQAGLYSSGAEILLQGVKLMQGNTYELSEYEDITRGIKQAVEWGEGGGECETRYKCGE</sequence>
<dbReference type="OrthoDB" id="6363452at2759"/>
<proteinExistence type="predicted"/>
<gene>
    <name evidence="1" type="ORF">DIATSA_LOCUS5936</name>
</gene>
<keyword evidence="2" id="KW-1185">Reference proteome</keyword>